<name>A0A9W7TXA4_TRIRA</name>
<feature type="compositionally biased region" description="Polar residues" evidence="8">
    <location>
        <begin position="484"/>
        <end position="495"/>
    </location>
</feature>
<protein>
    <submittedName>
        <fullName evidence="12">Neurexin-3a-beta</fullName>
    </submittedName>
</protein>
<evidence type="ECO:0000256" key="3">
    <source>
        <dbReference type="ARBA" id="ARBA00022692"/>
    </source>
</evidence>
<dbReference type="Proteomes" id="UP001059041">
    <property type="component" value="Linkage Group LG10"/>
</dbReference>
<feature type="compositionally biased region" description="Polar residues" evidence="8">
    <location>
        <begin position="542"/>
        <end position="564"/>
    </location>
</feature>
<feature type="transmembrane region" description="Helical" evidence="9">
    <location>
        <begin position="642"/>
        <end position="662"/>
    </location>
</feature>
<keyword evidence="13" id="KW-1185">Reference proteome</keyword>
<evidence type="ECO:0000313" key="12">
    <source>
        <dbReference type="EMBL" id="KAI7804443.1"/>
    </source>
</evidence>
<feature type="region of interest" description="Disordered" evidence="8">
    <location>
        <begin position="467"/>
        <end position="502"/>
    </location>
</feature>
<evidence type="ECO:0000256" key="7">
    <source>
        <dbReference type="ARBA" id="ARBA00023136"/>
    </source>
</evidence>
<sequence>MPSPHLETKCTFNGECIAKHPSMNRIWRLHLAYTVHCMLMPDTPTSMTQKAEIENKNCKGTVSGSASARDGGKRYIVRVHDPLQGQMFHLTGPLSGGQFCQLSPFRPHKQPFVGRAGTTYIFGKGGGLITFNWPANERPSTRTDRLTLGFSTSIKDGVLIRIDSAPGLGDYLMLHIHLLSPTTYEESQMLHELVNLFDVYLSKTDMDERHSCLFGSVKLLGLLNGERHPSYQSVNEIASLIFVCKGLEIILITLAPILAILHANLLMDRFYWLYLLHYCIQSYKHSSIGNERGKREQGKIGVIFNIGTVDIIVQESSMAVNDGKYHVVRFTRNGGNATLQVDNWAINEHFPSGNSDNERIQMANKKIPFKYARPVEEWLQEKGRQLTIFNTQATIRIGGADRKRPFQGQLSGFYYNGLKVLNMAAQGNPNIRINGSVRLVGEVPSAGSARTTALPPEMSTTFIETTTTMSTTTTRKHRTPPTIQTTDEMVSSAECSSDDEDFAECEGHAGGLDKTLSSSAFEGGYKAHAPKWGSKDFRPNKVSDSGRTSTTTSFSPKLSRSTSTPPKPPAGKMNHRELKPQPDIVLLPLPTSYEVDNTKLKSPLITSPMFRNVPTAIPTEPGIRRVPGASEVVRESSSTTGMVVGIVAAAALCILILLYAMYKYRNRDEGSYQVDETRNYITNSAQSNGAVMKDKQQSLKGGNKKQKNKDKEYYV</sequence>
<feature type="domain" description="Laminin G" evidence="10">
    <location>
        <begin position="243"/>
        <end position="418"/>
    </location>
</feature>
<evidence type="ECO:0000256" key="1">
    <source>
        <dbReference type="ARBA" id="ARBA00004479"/>
    </source>
</evidence>
<dbReference type="InterPro" id="IPR001791">
    <property type="entry name" value="Laminin_G"/>
</dbReference>
<evidence type="ECO:0000256" key="9">
    <source>
        <dbReference type="SAM" id="Phobius"/>
    </source>
</evidence>
<dbReference type="GO" id="GO:0002040">
    <property type="term" value="P:sprouting angiogenesis"/>
    <property type="evidence" value="ECO:0007669"/>
    <property type="project" value="UniProtKB-ARBA"/>
</dbReference>
<dbReference type="GO" id="GO:0007155">
    <property type="term" value="P:cell adhesion"/>
    <property type="evidence" value="ECO:0007669"/>
    <property type="project" value="UniProtKB-KW"/>
</dbReference>
<dbReference type="SMART" id="SM00282">
    <property type="entry name" value="LamG"/>
    <property type="match status" value="1"/>
</dbReference>
<dbReference type="Pfam" id="PF02210">
    <property type="entry name" value="Laminin_G_2"/>
    <property type="match status" value="1"/>
</dbReference>
<keyword evidence="4" id="KW-0732">Signal</keyword>
<evidence type="ECO:0000313" key="13">
    <source>
        <dbReference type="Proteomes" id="UP001059041"/>
    </source>
</evidence>
<feature type="region of interest" description="Disordered" evidence="8">
    <location>
        <begin position="527"/>
        <end position="581"/>
    </location>
</feature>
<keyword evidence="6 9" id="KW-1133">Transmembrane helix</keyword>
<dbReference type="SUPFAM" id="SSF49899">
    <property type="entry name" value="Concanavalin A-like lectins/glucanases"/>
    <property type="match status" value="2"/>
</dbReference>
<evidence type="ECO:0000256" key="5">
    <source>
        <dbReference type="ARBA" id="ARBA00022889"/>
    </source>
</evidence>
<dbReference type="PANTHER" id="PTHR15036:SF57">
    <property type="entry name" value="NEUREXIN-3"/>
    <property type="match status" value="1"/>
</dbReference>
<evidence type="ECO:0000256" key="2">
    <source>
        <dbReference type="ARBA" id="ARBA00010241"/>
    </source>
</evidence>
<feature type="domain" description="Neurexin/syndecan/glycophorin C" evidence="11">
    <location>
        <begin position="661"/>
        <end position="679"/>
    </location>
</feature>
<dbReference type="GO" id="GO:0016020">
    <property type="term" value="C:membrane"/>
    <property type="evidence" value="ECO:0007669"/>
    <property type="project" value="UniProtKB-SubCell"/>
</dbReference>
<dbReference type="PANTHER" id="PTHR15036">
    <property type="entry name" value="PIKACHURIN-LIKE PROTEIN"/>
    <property type="match status" value="1"/>
</dbReference>
<dbReference type="InterPro" id="IPR027789">
    <property type="entry name" value="Syndecan/Neurexin_dom"/>
</dbReference>
<comment type="caution">
    <text evidence="12">The sequence shown here is derived from an EMBL/GenBank/DDBJ whole genome shotgun (WGS) entry which is preliminary data.</text>
</comment>
<evidence type="ECO:0000259" key="11">
    <source>
        <dbReference type="SMART" id="SM00294"/>
    </source>
</evidence>
<feature type="region of interest" description="Disordered" evidence="8">
    <location>
        <begin position="685"/>
        <end position="715"/>
    </location>
</feature>
<proteinExistence type="inferred from homology"/>
<keyword evidence="5" id="KW-0130">Cell adhesion</keyword>
<evidence type="ECO:0000256" key="6">
    <source>
        <dbReference type="ARBA" id="ARBA00022989"/>
    </source>
</evidence>
<gene>
    <name evidence="12" type="ORF">IRJ41_010313</name>
</gene>
<accession>A0A9W7TXA4</accession>
<dbReference type="Pfam" id="PF01034">
    <property type="entry name" value="Syndecan"/>
    <property type="match status" value="1"/>
</dbReference>
<dbReference type="EMBL" id="JAFHDT010000010">
    <property type="protein sequence ID" value="KAI7804443.1"/>
    <property type="molecule type" value="Genomic_DNA"/>
</dbReference>
<keyword evidence="3 9" id="KW-0812">Transmembrane</keyword>
<dbReference type="InterPro" id="IPR003585">
    <property type="entry name" value="Neurexin-like"/>
</dbReference>
<organism evidence="12 13">
    <name type="scientific">Triplophysa rosa</name>
    <name type="common">Cave loach</name>
    <dbReference type="NCBI Taxonomy" id="992332"/>
    <lineage>
        <taxon>Eukaryota</taxon>
        <taxon>Metazoa</taxon>
        <taxon>Chordata</taxon>
        <taxon>Craniata</taxon>
        <taxon>Vertebrata</taxon>
        <taxon>Euteleostomi</taxon>
        <taxon>Actinopterygii</taxon>
        <taxon>Neopterygii</taxon>
        <taxon>Teleostei</taxon>
        <taxon>Ostariophysi</taxon>
        <taxon>Cypriniformes</taxon>
        <taxon>Nemacheilidae</taxon>
        <taxon>Triplophysa</taxon>
    </lineage>
</organism>
<evidence type="ECO:0000259" key="10">
    <source>
        <dbReference type="SMART" id="SM00282"/>
    </source>
</evidence>
<evidence type="ECO:0000256" key="8">
    <source>
        <dbReference type="SAM" id="MobiDB-lite"/>
    </source>
</evidence>
<reference evidence="12" key="1">
    <citation type="submission" date="2021-02" db="EMBL/GenBank/DDBJ databases">
        <title>Comparative genomics reveals that relaxation of natural selection precedes convergent phenotypic evolution of cavefish.</title>
        <authorList>
            <person name="Peng Z."/>
        </authorList>
    </citation>
    <scope>NUCLEOTIDE SEQUENCE</scope>
    <source>
        <tissue evidence="12">Muscle</tissue>
    </source>
</reference>
<dbReference type="InterPro" id="IPR050372">
    <property type="entry name" value="Neurexin-related_CASP"/>
</dbReference>
<comment type="similarity">
    <text evidence="2">Belongs to the neurexin family.</text>
</comment>
<keyword evidence="7 9" id="KW-0472">Membrane</keyword>
<dbReference type="AlphaFoldDB" id="A0A9W7TXA4"/>
<dbReference type="CDD" id="cd00110">
    <property type="entry name" value="LamG"/>
    <property type="match status" value="1"/>
</dbReference>
<dbReference type="FunFam" id="2.60.120.200:FF:000003">
    <property type="entry name" value="neurexin-1 isoform X1"/>
    <property type="match status" value="1"/>
</dbReference>
<evidence type="ECO:0000256" key="4">
    <source>
        <dbReference type="ARBA" id="ARBA00022729"/>
    </source>
</evidence>
<comment type="subcellular location">
    <subcellularLocation>
        <location evidence="1">Membrane</location>
        <topology evidence="1">Single-pass type I membrane protein</topology>
    </subcellularLocation>
</comment>
<dbReference type="InterPro" id="IPR013320">
    <property type="entry name" value="ConA-like_dom_sf"/>
</dbReference>
<dbReference type="SMART" id="SM00294">
    <property type="entry name" value="4.1m"/>
    <property type="match status" value="1"/>
</dbReference>
<dbReference type="Gene3D" id="2.60.120.200">
    <property type="match status" value="2"/>
</dbReference>